<dbReference type="InterPro" id="IPR011701">
    <property type="entry name" value="MFS"/>
</dbReference>
<name>A0A8I0GFA9_9ACTO</name>
<evidence type="ECO:0000256" key="1">
    <source>
        <dbReference type="ARBA" id="ARBA00004651"/>
    </source>
</evidence>
<evidence type="ECO:0000256" key="4">
    <source>
        <dbReference type="ARBA" id="ARBA00023136"/>
    </source>
</evidence>
<accession>A0A8I0GFA9</accession>
<feature type="transmembrane region" description="Helical" evidence="5">
    <location>
        <begin position="167"/>
        <end position="186"/>
    </location>
</feature>
<feature type="domain" description="Major facilitator superfamily (MFS) profile" evidence="6">
    <location>
        <begin position="246"/>
        <end position="431"/>
    </location>
</feature>
<feature type="transmembrane region" description="Helical" evidence="5">
    <location>
        <begin position="192"/>
        <end position="215"/>
    </location>
</feature>
<keyword evidence="3 5" id="KW-1133">Transmembrane helix</keyword>
<comment type="caution">
    <text evidence="7">The sequence shown here is derived from an EMBL/GenBank/DDBJ whole genome shotgun (WGS) entry which is preliminary data.</text>
</comment>
<dbReference type="InterPro" id="IPR005829">
    <property type="entry name" value="Sugar_transporter_CS"/>
</dbReference>
<evidence type="ECO:0000256" key="5">
    <source>
        <dbReference type="SAM" id="Phobius"/>
    </source>
</evidence>
<feature type="transmembrane region" description="Helical" evidence="5">
    <location>
        <begin position="380"/>
        <end position="402"/>
    </location>
</feature>
<dbReference type="PROSITE" id="PS00216">
    <property type="entry name" value="SUGAR_TRANSPORT_1"/>
    <property type="match status" value="1"/>
</dbReference>
<keyword evidence="8" id="KW-1185">Reference proteome</keyword>
<dbReference type="Pfam" id="PF07690">
    <property type="entry name" value="MFS_1"/>
    <property type="match status" value="1"/>
</dbReference>
<evidence type="ECO:0000259" key="6">
    <source>
        <dbReference type="PROSITE" id="PS50850"/>
    </source>
</evidence>
<evidence type="ECO:0000313" key="7">
    <source>
        <dbReference type="EMBL" id="MBD3689787.1"/>
    </source>
</evidence>
<evidence type="ECO:0000256" key="2">
    <source>
        <dbReference type="ARBA" id="ARBA00022692"/>
    </source>
</evidence>
<feature type="domain" description="Major facilitator superfamily (MFS) profile" evidence="6">
    <location>
        <begin position="1"/>
        <end position="221"/>
    </location>
</feature>
<dbReference type="RefSeq" id="WP_191071811.1">
    <property type="nucleotide sequence ID" value="NZ_CP060506.1"/>
</dbReference>
<evidence type="ECO:0000256" key="3">
    <source>
        <dbReference type="ARBA" id="ARBA00022989"/>
    </source>
</evidence>
<reference evidence="7 8" key="1">
    <citation type="submission" date="2020-08" db="EMBL/GenBank/DDBJ databases">
        <title>Winkia gen. nov., sp. nov., isolated from faeces of the Anser albifrons in China.</title>
        <authorList>
            <person name="Liu Q."/>
        </authorList>
    </citation>
    <scope>NUCLEOTIDE SEQUENCE [LARGE SCALE GENOMIC DNA]</scope>
    <source>
        <strain evidence="7 8">C62</strain>
    </source>
</reference>
<dbReference type="InterPro" id="IPR020846">
    <property type="entry name" value="MFS_dom"/>
</dbReference>
<dbReference type="Proteomes" id="UP000627538">
    <property type="component" value="Unassembled WGS sequence"/>
</dbReference>
<feature type="transmembrane region" description="Helical" evidence="5">
    <location>
        <begin position="292"/>
        <end position="309"/>
    </location>
</feature>
<dbReference type="EMBL" id="JACRUO010000001">
    <property type="protein sequence ID" value="MBD3689787.1"/>
    <property type="molecule type" value="Genomic_DNA"/>
</dbReference>
<dbReference type="AlphaFoldDB" id="A0A8I0GFA9"/>
<dbReference type="PANTHER" id="PTHR23528">
    <property type="match status" value="1"/>
</dbReference>
<feature type="transmembrane region" description="Helical" evidence="5">
    <location>
        <begin position="251"/>
        <end position="272"/>
    </location>
</feature>
<keyword evidence="4 5" id="KW-0472">Membrane</keyword>
<proteinExistence type="predicted"/>
<keyword evidence="2 5" id="KW-0812">Transmembrane</keyword>
<dbReference type="GO" id="GO:0022857">
    <property type="term" value="F:transmembrane transporter activity"/>
    <property type="evidence" value="ECO:0007669"/>
    <property type="project" value="InterPro"/>
</dbReference>
<gene>
    <name evidence="7" type="ORF">H8R10_06045</name>
</gene>
<feature type="transmembrane region" description="Helical" evidence="5">
    <location>
        <begin position="130"/>
        <end position="155"/>
    </location>
</feature>
<feature type="transmembrane region" description="Helical" evidence="5">
    <location>
        <begin position="408"/>
        <end position="427"/>
    </location>
</feature>
<feature type="transmembrane region" description="Helical" evidence="5">
    <location>
        <begin position="39"/>
        <end position="62"/>
    </location>
</feature>
<evidence type="ECO:0000313" key="8">
    <source>
        <dbReference type="Proteomes" id="UP000627538"/>
    </source>
</evidence>
<dbReference type="PANTHER" id="PTHR23528:SF1">
    <property type="entry name" value="MAJOR FACILITATOR SUPERFAMILY (MFS) PROFILE DOMAIN-CONTAINING PROTEIN"/>
    <property type="match status" value="1"/>
</dbReference>
<dbReference type="SUPFAM" id="SSF103473">
    <property type="entry name" value="MFS general substrate transporter"/>
    <property type="match status" value="1"/>
</dbReference>
<sequence length="431" mass="46004">MANRPRPVADETKPVDAGDDVEERMIAARYGNPKRTVGLVLLAAAGGYLMMLTLATALQLRLTSIDEAMATTAYSRIVTVSGIVLLFAVPLVGALSDRTTSRFGRRRPWIIIGYLLTLVCMYGIGVSSSYLTIGICYVVGFLFAQTSFNIFSVIPVEAVPNRLRARVMGFMGMFGALAMPVGAALAGRLVAAPILMMTVPVVAAVVTVIPLLVLFRDPQCGKDEVPPLNVRQLFAGFFVNPRKHPNFGWVWLSRFLAGIAMTSFLSFFVLYLVTNLHYSPGEAGGKAGLLSLYSAPVSILLFTCSGWLSDKLGRRKPFVIGAAIVMATALVIAGMADDFATFTVAWLVFAVGQAMFLTVDLALCAQVLPNEADTGKDMAVFALALNLPTIVVPAVAPAILGASHNYTLLWGIAAVLTLVGAAIIPLVRNVK</sequence>
<dbReference type="Gene3D" id="1.20.1250.20">
    <property type="entry name" value="MFS general substrate transporter like domains"/>
    <property type="match status" value="2"/>
</dbReference>
<organism evidence="7 8">
    <name type="scientific">Nanchangia anserum</name>
    <dbReference type="NCBI Taxonomy" id="2692125"/>
    <lineage>
        <taxon>Bacteria</taxon>
        <taxon>Bacillati</taxon>
        <taxon>Actinomycetota</taxon>
        <taxon>Actinomycetes</taxon>
        <taxon>Actinomycetales</taxon>
        <taxon>Actinomycetaceae</taxon>
        <taxon>Nanchangia</taxon>
    </lineage>
</organism>
<comment type="subcellular location">
    <subcellularLocation>
        <location evidence="1">Cell membrane</location>
        <topology evidence="1">Multi-pass membrane protein</topology>
    </subcellularLocation>
</comment>
<feature type="transmembrane region" description="Helical" evidence="5">
    <location>
        <begin position="107"/>
        <end position="124"/>
    </location>
</feature>
<feature type="transmembrane region" description="Helical" evidence="5">
    <location>
        <begin position="74"/>
        <end position="95"/>
    </location>
</feature>
<dbReference type="PROSITE" id="PS50850">
    <property type="entry name" value="MFS"/>
    <property type="match status" value="2"/>
</dbReference>
<dbReference type="GO" id="GO:0005886">
    <property type="term" value="C:plasma membrane"/>
    <property type="evidence" value="ECO:0007669"/>
    <property type="project" value="UniProtKB-SubCell"/>
</dbReference>
<feature type="transmembrane region" description="Helical" evidence="5">
    <location>
        <begin position="318"/>
        <end position="336"/>
    </location>
</feature>
<feature type="transmembrane region" description="Helical" evidence="5">
    <location>
        <begin position="342"/>
        <end position="368"/>
    </location>
</feature>
<dbReference type="InterPro" id="IPR036259">
    <property type="entry name" value="MFS_trans_sf"/>
</dbReference>
<protein>
    <submittedName>
        <fullName evidence="7">MFS transporter</fullName>
    </submittedName>
</protein>